<reference evidence="9" key="3">
    <citation type="submission" date="2025-08" db="UniProtKB">
        <authorList>
            <consortium name="RefSeq"/>
        </authorList>
    </citation>
    <scope>IDENTIFICATION</scope>
    <source>
        <strain evidence="9">NI907</strain>
    </source>
</reference>
<dbReference type="Gene3D" id="3.30.200.160">
    <property type="entry name" value="TFIIIC, subcomplex tauA, subunit Sfc1, barrel domain"/>
    <property type="match status" value="1"/>
</dbReference>
<keyword evidence="3" id="KW-0804">Transcription</keyword>
<feature type="compositionally biased region" description="Basic and acidic residues" evidence="5">
    <location>
        <begin position="648"/>
        <end position="660"/>
    </location>
</feature>
<feature type="compositionally biased region" description="Polar residues" evidence="5">
    <location>
        <begin position="590"/>
        <end position="600"/>
    </location>
</feature>
<dbReference type="GeneID" id="41961826"/>
<evidence type="ECO:0000313" key="8">
    <source>
        <dbReference type="Proteomes" id="UP000515153"/>
    </source>
</evidence>
<keyword evidence="8" id="KW-1185">Reference proteome</keyword>
<evidence type="ECO:0000313" key="9">
    <source>
        <dbReference type="RefSeq" id="XP_030981154.1"/>
    </source>
</evidence>
<dbReference type="RefSeq" id="XP_030981154.1">
    <property type="nucleotide sequence ID" value="XM_031126917.1"/>
</dbReference>
<evidence type="ECO:0000256" key="3">
    <source>
        <dbReference type="ARBA" id="ARBA00023163"/>
    </source>
</evidence>
<keyword evidence="4" id="KW-0539">Nucleus</keyword>
<dbReference type="GO" id="GO:0000127">
    <property type="term" value="C:transcription factor TFIIIC complex"/>
    <property type="evidence" value="ECO:0007669"/>
    <property type="project" value="InterPro"/>
</dbReference>
<dbReference type="GO" id="GO:0001002">
    <property type="term" value="F:RNA polymerase III type 1 promoter sequence-specific DNA binding"/>
    <property type="evidence" value="ECO:0007669"/>
    <property type="project" value="TreeGrafter"/>
</dbReference>
<dbReference type="InterPro" id="IPR042536">
    <property type="entry name" value="TFIIIC_tauA_Sfc1"/>
</dbReference>
<comment type="subcellular location">
    <subcellularLocation>
        <location evidence="1">Nucleus</location>
    </subcellularLocation>
</comment>
<proteinExistence type="predicted"/>
<dbReference type="GO" id="GO:0001003">
    <property type="term" value="F:RNA polymerase III type 2 promoter sequence-specific DNA binding"/>
    <property type="evidence" value="ECO:0007669"/>
    <property type="project" value="TreeGrafter"/>
</dbReference>
<evidence type="ECO:0000259" key="6">
    <source>
        <dbReference type="Pfam" id="PF09734"/>
    </source>
</evidence>
<feature type="region of interest" description="Disordered" evidence="5">
    <location>
        <begin position="585"/>
        <end position="749"/>
    </location>
</feature>
<feature type="compositionally biased region" description="Acidic residues" evidence="5">
    <location>
        <begin position="711"/>
        <end position="723"/>
    </location>
</feature>
<dbReference type="GO" id="GO:0005634">
    <property type="term" value="C:nucleus"/>
    <property type="evidence" value="ECO:0007669"/>
    <property type="project" value="UniProtKB-SubCell"/>
</dbReference>
<reference evidence="9" key="1">
    <citation type="journal article" date="2019" name="Mol. Biol. Evol.">
        <title>Blast fungal genomes show frequent chromosomal changes, gene gains and losses, and effector gene turnover.</title>
        <authorList>
            <person name="Gomez Luciano L.B."/>
            <person name="Jason Tsai I."/>
            <person name="Chuma I."/>
            <person name="Tosa Y."/>
            <person name="Chen Y.H."/>
            <person name="Li J.Y."/>
            <person name="Li M.Y."/>
            <person name="Jade Lu M.Y."/>
            <person name="Nakayashiki H."/>
            <person name="Li W.H."/>
        </authorList>
    </citation>
    <scope>NUCLEOTIDE SEQUENCE</scope>
    <source>
        <strain evidence="9">NI907</strain>
    </source>
</reference>
<feature type="region of interest" description="Disordered" evidence="5">
    <location>
        <begin position="106"/>
        <end position="138"/>
    </location>
</feature>
<name>A0A6P8B291_PYRGI</name>
<dbReference type="InterPro" id="IPR041499">
    <property type="entry name" value="Tfc1/Sfc1_N"/>
</dbReference>
<dbReference type="InterPro" id="IPR040454">
    <property type="entry name" value="TF_IIIC_Tfc1/Sfc1"/>
</dbReference>
<dbReference type="PANTHER" id="PTHR13230:SF5">
    <property type="entry name" value="GENERAL TRANSCRIPTION FACTOR 3C POLYPEPTIDE 5"/>
    <property type="match status" value="1"/>
</dbReference>
<reference evidence="9" key="2">
    <citation type="submission" date="2019-10" db="EMBL/GenBank/DDBJ databases">
        <authorList>
            <consortium name="NCBI Genome Project"/>
        </authorList>
    </citation>
    <scope>NUCLEOTIDE SEQUENCE</scope>
    <source>
        <strain evidence="9">NI907</strain>
    </source>
</reference>
<evidence type="ECO:0000259" key="7">
    <source>
        <dbReference type="Pfam" id="PF17682"/>
    </source>
</evidence>
<feature type="domain" description="Transcription factor IIIC subunit 5 HTH" evidence="6">
    <location>
        <begin position="227"/>
        <end position="379"/>
    </location>
</feature>
<evidence type="ECO:0000256" key="2">
    <source>
        <dbReference type="ARBA" id="ARBA00023125"/>
    </source>
</evidence>
<dbReference type="GO" id="GO:0006384">
    <property type="term" value="P:transcription initiation at RNA polymerase III promoter"/>
    <property type="evidence" value="ECO:0007669"/>
    <property type="project" value="InterPro"/>
</dbReference>
<dbReference type="PANTHER" id="PTHR13230">
    <property type="entry name" value="GENERAL TRANSCRIPTION FACTOR IIIC, POLYPEPTIDE 5"/>
    <property type="match status" value="1"/>
</dbReference>
<dbReference type="Pfam" id="PF09734">
    <property type="entry name" value="Tau95"/>
    <property type="match status" value="1"/>
</dbReference>
<sequence length="749" mass="83413">MMRRHDENNVLGDLDMSSTGSSSDHAPVYRIPTRTVSAIEHPMLIKDHDKAIKTFGSNFNFAAVLDHESAQLSVPLYPRYDNPVVRPIISHNAPSHNVLLKIEVPRRTGRKRKRGSDGPWLEPGAERAEPQHMYGESRRPRIMSQKGLDEPNMLQRKLQDNIGKYKVEAVGLIRNTHRYRGLVDYQYSTVNAPFMNNIIDKVLPGDVAQMRKFTMEPGTANPPNVEIVPPPVFSHMNLPFHYNYAQNPYVRTVHREGGATTINLTARANHAGYFIAHDTYPAPNAPSRNPNVKDPQMAAAIVELSLAFEERPIWTRRSLTNRLAASARSGEFSENIIKHAMPFFAYQFKGGPWRDAVVRYGVDPRTDPECRIYQTLMFKTRRAEAGNPDQQWASVRRSEASTRKWRRAPTLNAGGPKNGENDANSHIFDGQTFCTDGKVWQVCDITDPLLVKIFANAQVRSECEVSGSGWYRRGLWAKARAIMKCKMLAIAFGRTLSDQDFTPALALDDGTPEPTPATGQPVSGASNVRLAHVNVPLPDLKLTEAEMAVIRGHGQSRFSTAARKRKKTSHGFSYRVPLINARSSALGKAATSSGATTPSQMPAEDSVESGGPDTPLRSVEDVINEDDDEEDDEGDEEGEGDEDEDGYFLDRDEFSRDKTGDPASKSPFPNQQRTVRFDLPNQDNEAGHDSAGPAHWNNTAAVVPKEMDNGDHEDDEEVDEADGYMDSNIGDEFATDYEEERGFSSAEDY</sequence>
<dbReference type="Proteomes" id="UP000515153">
    <property type="component" value="Unplaced"/>
</dbReference>
<evidence type="ECO:0000256" key="1">
    <source>
        <dbReference type="ARBA" id="ARBA00004123"/>
    </source>
</evidence>
<feature type="region of interest" description="Disordered" evidence="5">
    <location>
        <begin position="1"/>
        <end position="27"/>
    </location>
</feature>
<gene>
    <name evidence="9" type="ORF">PgNI_06898</name>
</gene>
<feature type="region of interest" description="Disordered" evidence="5">
    <location>
        <begin position="506"/>
        <end position="525"/>
    </location>
</feature>
<dbReference type="InterPro" id="IPR019136">
    <property type="entry name" value="TF_IIIC_su-5_HTH"/>
</dbReference>
<dbReference type="Pfam" id="PF17682">
    <property type="entry name" value="Tau95_N"/>
    <property type="match status" value="1"/>
</dbReference>
<evidence type="ECO:0000256" key="5">
    <source>
        <dbReference type="SAM" id="MobiDB-lite"/>
    </source>
</evidence>
<dbReference type="KEGG" id="pgri:PgNI_06898"/>
<protein>
    <recommendedName>
        <fullName evidence="10">Transcription factor tau subunit sfc1</fullName>
    </recommendedName>
</protein>
<evidence type="ECO:0008006" key="10">
    <source>
        <dbReference type="Google" id="ProtNLM"/>
    </source>
</evidence>
<evidence type="ECO:0000256" key="4">
    <source>
        <dbReference type="ARBA" id="ARBA00023242"/>
    </source>
</evidence>
<keyword evidence="2" id="KW-0238">DNA-binding</keyword>
<feature type="domain" description="Transcription factor IIIC subunit Tfc1/Sfc1 triple barrel" evidence="7">
    <location>
        <begin position="38"/>
        <end position="188"/>
    </location>
</feature>
<feature type="compositionally biased region" description="Basic and acidic residues" evidence="5">
    <location>
        <begin position="124"/>
        <end position="138"/>
    </location>
</feature>
<dbReference type="AlphaFoldDB" id="A0A6P8B291"/>
<feature type="compositionally biased region" description="Acidic residues" evidence="5">
    <location>
        <begin position="622"/>
        <end position="647"/>
    </location>
</feature>
<accession>A0A6P8B291</accession>
<organism evidence="8 9">
    <name type="scientific">Pyricularia grisea</name>
    <name type="common">Crabgrass-specific blast fungus</name>
    <name type="synonym">Magnaporthe grisea</name>
    <dbReference type="NCBI Taxonomy" id="148305"/>
    <lineage>
        <taxon>Eukaryota</taxon>
        <taxon>Fungi</taxon>
        <taxon>Dikarya</taxon>
        <taxon>Ascomycota</taxon>
        <taxon>Pezizomycotina</taxon>
        <taxon>Sordariomycetes</taxon>
        <taxon>Sordariomycetidae</taxon>
        <taxon>Magnaporthales</taxon>
        <taxon>Pyriculariaceae</taxon>
        <taxon>Pyricularia</taxon>
    </lineage>
</organism>